<reference evidence="4" key="1">
    <citation type="submission" date="2022-01" db="EMBL/GenBank/DDBJ databases">
        <authorList>
            <person name="King R."/>
        </authorList>
    </citation>
    <scope>NUCLEOTIDE SEQUENCE</scope>
</reference>
<dbReference type="InterPro" id="IPR010562">
    <property type="entry name" value="Haemolymph_juvenile_hormone-bd"/>
</dbReference>
<dbReference type="PANTHER" id="PTHR11008:SF35">
    <property type="entry name" value="PROTEIN TAKEOUT-LIKE PROTEIN"/>
    <property type="match status" value="1"/>
</dbReference>
<evidence type="ECO:0000256" key="3">
    <source>
        <dbReference type="ARBA" id="ARBA00060902"/>
    </source>
</evidence>
<evidence type="ECO:0000256" key="2">
    <source>
        <dbReference type="ARBA" id="ARBA00023108"/>
    </source>
</evidence>
<dbReference type="Proteomes" id="UP001153709">
    <property type="component" value="Chromosome 3"/>
</dbReference>
<evidence type="ECO:0000313" key="4">
    <source>
        <dbReference type="EMBL" id="CAG9831391.1"/>
    </source>
</evidence>
<dbReference type="OrthoDB" id="8185598at2759"/>
<dbReference type="PANTHER" id="PTHR11008">
    <property type="entry name" value="PROTEIN TAKEOUT-LIKE PROTEIN"/>
    <property type="match status" value="1"/>
</dbReference>
<dbReference type="InterPro" id="IPR038606">
    <property type="entry name" value="To_sf"/>
</dbReference>
<keyword evidence="1" id="KW-0732">Signal</keyword>
<dbReference type="Gene3D" id="3.15.10.30">
    <property type="entry name" value="Haemolymph juvenile hormone binding protein"/>
    <property type="match status" value="1"/>
</dbReference>
<accession>A0A9N9SSV6</accession>
<keyword evidence="2" id="KW-0090">Biological rhythms</keyword>
<proteinExistence type="inferred from homology"/>
<evidence type="ECO:0000256" key="1">
    <source>
        <dbReference type="ARBA" id="ARBA00022729"/>
    </source>
</evidence>
<sequence>MKDATEYILPCKRNDVNINKCLINTFNHLRPYLKDGISDIDVPSIDPLVIDNLVMENGRGPVRVKAIFFNITTLGASNYTVSAIKTNLDKYIIELGIILPKVEVRGEYDVDGNVLLFPIKSKGDFVALFTNVEGVGKIFGKEITNEAGVKFMKVDKLLVDFRLKKSRFRIKDIVNHGNLIGEAMNQFINANSKEIIKEMKPAASAAIASHFKSFLNRAFVKLPMQVWLPDS</sequence>
<dbReference type="SMART" id="SM00700">
    <property type="entry name" value="JHBP"/>
    <property type="match status" value="1"/>
</dbReference>
<keyword evidence="5" id="KW-1185">Reference proteome</keyword>
<evidence type="ECO:0000313" key="5">
    <source>
        <dbReference type="Proteomes" id="UP001153709"/>
    </source>
</evidence>
<protein>
    <recommendedName>
        <fullName evidence="6">Protein takeout</fullName>
    </recommendedName>
</protein>
<name>A0A9N9SSV6_DIABA</name>
<gene>
    <name evidence="4" type="ORF">DIABBA_LOCUS4986</name>
</gene>
<dbReference type="GO" id="GO:0005615">
    <property type="term" value="C:extracellular space"/>
    <property type="evidence" value="ECO:0007669"/>
    <property type="project" value="TreeGrafter"/>
</dbReference>
<dbReference type="EMBL" id="OU898278">
    <property type="protein sequence ID" value="CAG9831391.1"/>
    <property type="molecule type" value="Genomic_DNA"/>
</dbReference>
<dbReference type="GO" id="GO:0007623">
    <property type="term" value="P:circadian rhythm"/>
    <property type="evidence" value="ECO:0007669"/>
    <property type="project" value="UniProtKB-ARBA"/>
</dbReference>
<dbReference type="Pfam" id="PF06585">
    <property type="entry name" value="JHBP"/>
    <property type="match status" value="1"/>
</dbReference>
<dbReference type="FunFam" id="3.15.10.30:FF:000001">
    <property type="entry name" value="Takeout-like protein 1"/>
    <property type="match status" value="1"/>
</dbReference>
<comment type="similarity">
    <text evidence="3">Belongs to the TO family.</text>
</comment>
<evidence type="ECO:0008006" key="6">
    <source>
        <dbReference type="Google" id="ProtNLM"/>
    </source>
</evidence>
<organism evidence="4 5">
    <name type="scientific">Diabrotica balteata</name>
    <name type="common">Banded cucumber beetle</name>
    <dbReference type="NCBI Taxonomy" id="107213"/>
    <lineage>
        <taxon>Eukaryota</taxon>
        <taxon>Metazoa</taxon>
        <taxon>Ecdysozoa</taxon>
        <taxon>Arthropoda</taxon>
        <taxon>Hexapoda</taxon>
        <taxon>Insecta</taxon>
        <taxon>Pterygota</taxon>
        <taxon>Neoptera</taxon>
        <taxon>Endopterygota</taxon>
        <taxon>Coleoptera</taxon>
        <taxon>Polyphaga</taxon>
        <taxon>Cucujiformia</taxon>
        <taxon>Chrysomeloidea</taxon>
        <taxon>Chrysomelidae</taxon>
        <taxon>Galerucinae</taxon>
        <taxon>Diabroticina</taxon>
        <taxon>Diabroticites</taxon>
        <taxon>Diabrotica</taxon>
    </lineage>
</organism>
<dbReference type="AlphaFoldDB" id="A0A9N9SSV6"/>